<evidence type="ECO:0000256" key="3">
    <source>
        <dbReference type="ARBA" id="ARBA00023002"/>
    </source>
</evidence>
<dbReference type="PIRSF" id="PIRSF000126">
    <property type="entry name" value="11-beta-HSD1"/>
    <property type="match status" value="1"/>
</dbReference>
<comment type="subcellular location">
    <subcellularLocation>
        <location evidence="1">Mitochondrion</location>
    </subcellularLocation>
</comment>
<proteinExistence type="inferred from homology"/>
<accession>A0A6S7I6M3</accession>
<comment type="similarity">
    <text evidence="5">Belongs to the short-chain dehydrogenases/reductases (SDR) family. 17-beta-HSD 3 subfamily.</text>
</comment>
<dbReference type="OrthoDB" id="5545019at2759"/>
<evidence type="ECO:0000313" key="6">
    <source>
        <dbReference type="EMBL" id="CAB4012737.1"/>
    </source>
</evidence>
<dbReference type="FunFam" id="3.40.50.720:FF:000137">
    <property type="entry name" value="Hydroxysteroid (17-beta) dehydrogenase 3"/>
    <property type="match status" value="1"/>
</dbReference>
<dbReference type="Proteomes" id="UP001152795">
    <property type="component" value="Unassembled WGS sequence"/>
</dbReference>
<keyword evidence="7" id="KW-1185">Reference proteome</keyword>
<dbReference type="GO" id="GO:0005739">
    <property type="term" value="C:mitochondrion"/>
    <property type="evidence" value="ECO:0007669"/>
    <property type="project" value="UniProtKB-SubCell"/>
</dbReference>
<dbReference type="EMBL" id="CACRXK020007615">
    <property type="protein sequence ID" value="CAB4012737.1"/>
    <property type="molecule type" value="Genomic_DNA"/>
</dbReference>
<evidence type="ECO:0000256" key="5">
    <source>
        <dbReference type="ARBA" id="ARBA00038261"/>
    </source>
</evidence>
<organism evidence="6 7">
    <name type="scientific">Paramuricea clavata</name>
    <name type="common">Red gorgonian</name>
    <name type="synonym">Violescent sea-whip</name>
    <dbReference type="NCBI Taxonomy" id="317549"/>
    <lineage>
        <taxon>Eukaryota</taxon>
        <taxon>Metazoa</taxon>
        <taxon>Cnidaria</taxon>
        <taxon>Anthozoa</taxon>
        <taxon>Octocorallia</taxon>
        <taxon>Malacalcyonacea</taxon>
        <taxon>Plexauridae</taxon>
        <taxon>Paramuricea</taxon>
    </lineage>
</organism>
<dbReference type="CDD" id="cd05356">
    <property type="entry name" value="17beta-HSD1_like_SDR_c"/>
    <property type="match status" value="1"/>
</dbReference>
<sequence length="332" mass="37493">MATIRSVDGQTIWYILDDITQYLGDYRNILAVIGTVFILKKTSVFVFDLFKAFQTYVVSRFLLGRNLRKICGGKWAVITGASDGIGKAFANELAKYKYNIVLLSRTLSKLENVAHEIESTYGVQTKVICVDFSDDAIYEDIKTQLNGLDIGVLVNNVGTHYGIPGFFVDLPEKKLRDLVSINVSSLTMMTHLVLPGMVERKRGAIINLSSSAAQFPSPLVTVYSATKAYVDHFSQGLCIEYAKDNIVVQCLKPYYVSTAMTFNVSPNIFVPSADSYAKSALATLPYSRRTCGYWAHGFQAWLFSFCPEWLWLRAAYYWHIFLINWLKRNHVE</sequence>
<reference evidence="6" key="1">
    <citation type="submission" date="2020-04" db="EMBL/GenBank/DDBJ databases">
        <authorList>
            <person name="Alioto T."/>
            <person name="Alioto T."/>
            <person name="Gomez Garrido J."/>
        </authorList>
    </citation>
    <scope>NUCLEOTIDE SEQUENCE</scope>
    <source>
        <strain evidence="6">A484AB</strain>
    </source>
</reference>
<evidence type="ECO:0000256" key="2">
    <source>
        <dbReference type="ARBA" id="ARBA00022857"/>
    </source>
</evidence>
<evidence type="ECO:0000256" key="1">
    <source>
        <dbReference type="ARBA" id="ARBA00004173"/>
    </source>
</evidence>
<keyword evidence="4" id="KW-0496">Mitochondrion</keyword>
<dbReference type="SUPFAM" id="SSF51735">
    <property type="entry name" value="NAD(P)-binding Rossmann-fold domains"/>
    <property type="match status" value="1"/>
</dbReference>
<gene>
    <name evidence="6" type="ORF">PACLA_8A058189</name>
</gene>
<comment type="caution">
    <text evidence="6">The sequence shown here is derived from an EMBL/GenBank/DDBJ whole genome shotgun (WGS) entry which is preliminary data.</text>
</comment>
<dbReference type="InterPro" id="IPR020904">
    <property type="entry name" value="Sc_DH/Rdtase_CS"/>
</dbReference>
<dbReference type="AlphaFoldDB" id="A0A6S7I6M3"/>
<evidence type="ECO:0000256" key="4">
    <source>
        <dbReference type="ARBA" id="ARBA00023128"/>
    </source>
</evidence>
<evidence type="ECO:0000313" key="7">
    <source>
        <dbReference type="Proteomes" id="UP001152795"/>
    </source>
</evidence>
<dbReference type="InterPro" id="IPR052149">
    <property type="entry name" value="17-beta-HSD3-like"/>
</dbReference>
<dbReference type="PANTHER" id="PTHR44889">
    <property type="entry name" value="INACTIVE HYDROXYSTEROID DEHYDROGENASE-LIKE PROTEIN 1"/>
    <property type="match status" value="1"/>
</dbReference>
<dbReference type="PRINTS" id="PR00081">
    <property type="entry name" value="GDHRDH"/>
</dbReference>
<keyword evidence="3" id="KW-0560">Oxidoreductase</keyword>
<dbReference type="Pfam" id="PF00106">
    <property type="entry name" value="adh_short"/>
    <property type="match status" value="1"/>
</dbReference>
<dbReference type="InterPro" id="IPR002347">
    <property type="entry name" value="SDR_fam"/>
</dbReference>
<dbReference type="PRINTS" id="PR00080">
    <property type="entry name" value="SDRFAMILY"/>
</dbReference>
<dbReference type="Gene3D" id="3.40.50.720">
    <property type="entry name" value="NAD(P)-binding Rossmann-like Domain"/>
    <property type="match status" value="1"/>
</dbReference>
<keyword evidence="2" id="KW-0521">NADP</keyword>
<dbReference type="GO" id="GO:0016491">
    <property type="term" value="F:oxidoreductase activity"/>
    <property type="evidence" value="ECO:0007669"/>
    <property type="project" value="UniProtKB-KW"/>
</dbReference>
<dbReference type="PANTHER" id="PTHR44889:SF1">
    <property type="entry name" value="INACTIVE HYDROXYSTEROID DEHYDROGENASE-LIKE PROTEIN 1"/>
    <property type="match status" value="1"/>
</dbReference>
<name>A0A6S7I6M3_PARCT</name>
<dbReference type="InterPro" id="IPR036291">
    <property type="entry name" value="NAD(P)-bd_dom_sf"/>
</dbReference>
<dbReference type="PROSITE" id="PS00061">
    <property type="entry name" value="ADH_SHORT"/>
    <property type="match status" value="1"/>
</dbReference>
<protein>
    <submittedName>
        <fullName evidence="6">Inactive hydroxysteroid dehydrogenase 1</fullName>
    </submittedName>
</protein>